<keyword evidence="3" id="KW-0067">ATP-binding</keyword>
<dbReference type="InterPro" id="IPR000641">
    <property type="entry name" value="CbxX/CfxQ"/>
</dbReference>
<feature type="region of interest" description="Disordered" evidence="4">
    <location>
        <begin position="173"/>
        <end position="211"/>
    </location>
</feature>
<organism evidence="6 7">
    <name type="scientific">Micromonospora matsumotoense</name>
    <dbReference type="NCBI Taxonomy" id="121616"/>
    <lineage>
        <taxon>Bacteria</taxon>
        <taxon>Bacillati</taxon>
        <taxon>Actinomycetota</taxon>
        <taxon>Actinomycetes</taxon>
        <taxon>Micromonosporales</taxon>
        <taxon>Micromonosporaceae</taxon>
        <taxon>Micromonospora</taxon>
    </lineage>
</organism>
<dbReference type="InterPro" id="IPR041627">
    <property type="entry name" value="AAA_lid_6"/>
</dbReference>
<dbReference type="Gene3D" id="1.10.8.60">
    <property type="match status" value="1"/>
</dbReference>
<protein>
    <submittedName>
        <fullName evidence="6">ATPase family associated with various cellular activities (AAA)</fullName>
    </submittedName>
</protein>
<accession>A0A1C5AR94</accession>
<evidence type="ECO:0000256" key="4">
    <source>
        <dbReference type="SAM" id="MobiDB-lite"/>
    </source>
</evidence>
<dbReference type="InterPro" id="IPR012334">
    <property type="entry name" value="Pectin_lyas_fold"/>
</dbReference>
<dbReference type="PANTHER" id="PTHR43392">
    <property type="entry name" value="AAA-TYPE ATPASE FAMILY PROTEIN / ANKYRIN REPEAT FAMILY PROTEIN"/>
    <property type="match status" value="1"/>
</dbReference>
<evidence type="ECO:0000313" key="7">
    <source>
        <dbReference type="Proteomes" id="UP000198797"/>
    </source>
</evidence>
<dbReference type="PANTHER" id="PTHR43392:SF2">
    <property type="entry name" value="AAA-TYPE ATPASE FAMILY PROTEIN _ ANKYRIN REPEAT FAMILY PROTEIN"/>
    <property type="match status" value="1"/>
</dbReference>
<evidence type="ECO:0000259" key="5">
    <source>
        <dbReference type="SMART" id="SM00382"/>
    </source>
</evidence>
<dbReference type="Pfam" id="PF17866">
    <property type="entry name" value="AAA_lid_6"/>
    <property type="match status" value="1"/>
</dbReference>
<name>A0A1C5AR94_9ACTN</name>
<dbReference type="Pfam" id="PF00004">
    <property type="entry name" value="AAA"/>
    <property type="match status" value="1"/>
</dbReference>
<dbReference type="InterPro" id="IPR006626">
    <property type="entry name" value="PbH1"/>
</dbReference>
<dbReference type="Gene3D" id="2.160.20.10">
    <property type="entry name" value="Single-stranded right-handed beta-helix, Pectin lyase-like"/>
    <property type="match status" value="1"/>
</dbReference>
<keyword evidence="7" id="KW-1185">Reference proteome</keyword>
<dbReference type="SUPFAM" id="SSF52540">
    <property type="entry name" value="P-loop containing nucleoside triphosphate hydrolases"/>
    <property type="match status" value="1"/>
</dbReference>
<dbReference type="STRING" id="121616.GA0070216_1233"/>
<evidence type="ECO:0000256" key="2">
    <source>
        <dbReference type="ARBA" id="ARBA00022741"/>
    </source>
</evidence>
<gene>
    <name evidence="6" type="ORF">GA0070216_1233</name>
</gene>
<feature type="domain" description="AAA+ ATPase" evidence="5">
    <location>
        <begin position="259"/>
        <end position="399"/>
    </location>
</feature>
<dbReference type="InterPro" id="IPR011050">
    <property type="entry name" value="Pectin_lyase_fold/virulence"/>
</dbReference>
<dbReference type="AlphaFoldDB" id="A0A1C5AR94"/>
<dbReference type="SMART" id="SM00710">
    <property type="entry name" value="PbH1"/>
    <property type="match status" value="3"/>
</dbReference>
<dbReference type="InterPro" id="IPR050773">
    <property type="entry name" value="CbxX/CfxQ_RuBisCO_ESX"/>
</dbReference>
<dbReference type="InterPro" id="IPR003959">
    <property type="entry name" value="ATPase_AAA_core"/>
</dbReference>
<dbReference type="SUPFAM" id="SSF51126">
    <property type="entry name" value="Pectin lyase-like"/>
    <property type="match status" value="1"/>
</dbReference>
<evidence type="ECO:0000313" key="6">
    <source>
        <dbReference type="EMBL" id="SCF47591.1"/>
    </source>
</evidence>
<dbReference type="GO" id="GO:0016887">
    <property type="term" value="F:ATP hydrolysis activity"/>
    <property type="evidence" value="ECO:0007669"/>
    <property type="project" value="InterPro"/>
</dbReference>
<dbReference type="InterPro" id="IPR027417">
    <property type="entry name" value="P-loop_NTPase"/>
</dbReference>
<dbReference type="FunFam" id="3.40.50.300:FF:000216">
    <property type="entry name" value="Type VII secretion ATPase EccA"/>
    <property type="match status" value="1"/>
</dbReference>
<dbReference type="EMBL" id="FMCU01000023">
    <property type="protein sequence ID" value="SCF47591.1"/>
    <property type="molecule type" value="Genomic_DNA"/>
</dbReference>
<keyword evidence="2" id="KW-0547">Nucleotide-binding</keyword>
<dbReference type="CDD" id="cd00009">
    <property type="entry name" value="AAA"/>
    <property type="match status" value="1"/>
</dbReference>
<dbReference type="PRINTS" id="PR00819">
    <property type="entry name" value="CBXCFQXSUPER"/>
</dbReference>
<dbReference type="Gene3D" id="3.40.50.300">
    <property type="entry name" value="P-loop containing nucleotide triphosphate hydrolases"/>
    <property type="match status" value="1"/>
</dbReference>
<dbReference type="GO" id="GO:0005524">
    <property type="term" value="F:ATP binding"/>
    <property type="evidence" value="ECO:0007669"/>
    <property type="project" value="UniProtKB-KW"/>
</dbReference>
<sequence length="484" mass="50749">MSAWERAKREAVRRQVCSRPVSGGVLRGAREDALLIQAAAGRYANIRIEDSGRYGVRVQGGSPTFTGLTITGGEGGIVLDGALDTDVRVEDTTVRGASQTGIATEGSGRLTGTTGSAVVLGDQSRLDMRAEMARGCGGDGVQVETDAPVVVQGCGFVDVGGEPVRGVDRPLVSVRATQSPDNLPEATGSAGGDRTDEPDHSGGSSGPGEADAVTNVDAALAELDAMIGLAAVKREVRTLVHLIRVSEQRRRANLPVLPMSRHLVFTGPPGTGKTTVARIYGRLLAHFGLLSKGQVVEVTRVDLVGEYLGSTALKTSAVFERALGGVLFVDEASTLGRTFGIGSDLGLEAIDTLVKLMEDHRDEVVVIVAGYPAEMDGVLATNPGLASRFTRTIEFADYSPEELLAIVSGLAAQHDYDLTKATSAAVLERLAEAVEQPNFGNGRGARKLFGVMVERQAERLADLPTPSSEQLRLLLPGDIPPVGH</sequence>
<reference evidence="7" key="1">
    <citation type="submission" date="2016-06" db="EMBL/GenBank/DDBJ databases">
        <authorList>
            <person name="Varghese N."/>
            <person name="Submissions Spin"/>
        </authorList>
    </citation>
    <scope>NUCLEOTIDE SEQUENCE [LARGE SCALE GENOMIC DNA]</scope>
    <source>
        <strain evidence="7">DSM 44100</strain>
    </source>
</reference>
<proteinExistence type="inferred from homology"/>
<dbReference type="SMART" id="SM00382">
    <property type="entry name" value="AAA"/>
    <property type="match status" value="1"/>
</dbReference>
<dbReference type="Proteomes" id="UP000198797">
    <property type="component" value="Unassembled WGS sequence"/>
</dbReference>
<comment type="similarity">
    <text evidence="1">Belongs to the CbxX/CfxQ family.</text>
</comment>
<dbReference type="InterPro" id="IPR003593">
    <property type="entry name" value="AAA+_ATPase"/>
</dbReference>
<dbReference type="RefSeq" id="WP_141723231.1">
    <property type="nucleotide sequence ID" value="NZ_FMCU01000023.1"/>
</dbReference>
<evidence type="ECO:0000256" key="1">
    <source>
        <dbReference type="ARBA" id="ARBA00010378"/>
    </source>
</evidence>
<evidence type="ECO:0000256" key="3">
    <source>
        <dbReference type="ARBA" id="ARBA00022840"/>
    </source>
</evidence>
<dbReference type="OrthoDB" id="9806903at2"/>